<dbReference type="RefSeq" id="XP_029118022.1">
    <property type="nucleotide sequence ID" value="XM_029262189.1"/>
</dbReference>
<organism evidence="2 3">
    <name type="scientific">Elaeis guineensis var. tenera</name>
    <name type="common">Oil palm</name>
    <dbReference type="NCBI Taxonomy" id="51953"/>
    <lineage>
        <taxon>Eukaryota</taxon>
        <taxon>Viridiplantae</taxon>
        <taxon>Streptophyta</taxon>
        <taxon>Embryophyta</taxon>
        <taxon>Tracheophyta</taxon>
        <taxon>Spermatophyta</taxon>
        <taxon>Magnoliopsida</taxon>
        <taxon>Liliopsida</taxon>
        <taxon>Arecaceae</taxon>
        <taxon>Arecoideae</taxon>
        <taxon>Cocoseae</taxon>
        <taxon>Elaeidinae</taxon>
        <taxon>Elaeis</taxon>
    </lineage>
</organism>
<sequence>MGHAHTIHLKAYTFFMFATFGSGASMLLLTWLHRSCRISIKTFRSLKYTTLGFLTLAMFDVSFLFLKIFAILAIVPTLLMAIIASLMALCSNGSPWSYDQGTIMGAGLKA</sequence>
<keyword evidence="1" id="KW-1133">Transmembrane helix</keyword>
<evidence type="ECO:0000313" key="3">
    <source>
        <dbReference type="RefSeq" id="XP_029118022.1"/>
    </source>
</evidence>
<protein>
    <submittedName>
        <fullName evidence="3">Uncharacterized protein LOC114913525 isoform X1</fullName>
    </submittedName>
</protein>
<keyword evidence="2" id="KW-1185">Reference proteome</keyword>
<name>A0A8N4ESA9_ELAGV</name>
<dbReference type="Proteomes" id="UP000504607">
    <property type="component" value="Unplaced"/>
</dbReference>
<feature type="transmembrane region" description="Helical" evidence="1">
    <location>
        <begin position="12"/>
        <end position="33"/>
    </location>
</feature>
<reference evidence="3" key="1">
    <citation type="submission" date="2025-08" db="UniProtKB">
        <authorList>
            <consortium name="RefSeq"/>
        </authorList>
    </citation>
    <scope>IDENTIFICATION</scope>
</reference>
<proteinExistence type="predicted"/>
<feature type="transmembrane region" description="Helical" evidence="1">
    <location>
        <begin position="71"/>
        <end position="90"/>
    </location>
</feature>
<accession>A0A8N4ESA9</accession>
<feature type="transmembrane region" description="Helical" evidence="1">
    <location>
        <begin position="45"/>
        <end position="65"/>
    </location>
</feature>
<evidence type="ECO:0000313" key="2">
    <source>
        <dbReference type="Proteomes" id="UP000504607"/>
    </source>
</evidence>
<evidence type="ECO:0000256" key="1">
    <source>
        <dbReference type="SAM" id="Phobius"/>
    </source>
</evidence>
<keyword evidence="1" id="KW-0472">Membrane</keyword>
<keyword evidence="1" id="KW-0812">Transmembrane</keyword>
<gene>
    <name evidence="3" type="primary">LOC114913525</name>
</gene>
<dbReference type="AlphaFoldDB" id="A0A8N4ESA9"/>
<dbReference type="OrthoDB" id="780128at2759"/>